<keyword evidence="6 7" id="KW-0592">Phosphate transport</keyword>
<dbReference type="EnsemblBacteria" id="AAT82116">
    <property type="protein sequence ID" value="AAT82116"/>
    <property type="gene ID" value="PPA0361"/>
</dbReference>
<dbReference type="FunFam" id="1.20.58.220:FF:000004">
    <property type="entry name" value="Phosphate-specific transport system accessory protein PhoU"/>
    <property type="match status" value="1"/>
</dbReference>
<reference evidence="9 10" key="1">
    <citation type="journal article" date="2004" name="Science">
        <title>The complete genome sequence of Propionibacterium acnes, a commensal of human skin.</title>
        <authorList>
            <person name="Bruggemann H."/>
            <person name="Henne A."/>
            <person name="Hoster F."/>
            <person name="Liesegang H."/>
            <person name="Wiezer A."/>
            <person name="Strittmatter A."/>
            <person name="Hujer S."/>
            <person name="Durre P."/>
            <person name="Gottschalk G."/>
        </authorList>
    </citation>
    <scope>NUCLEOTIDE SEQUENCE [LARGE SCALE GENOMIC DNA]</scope>
    <source>
        <strain evidence="10">DSM 16379 / KPA171202</strain>
    </source>
</reference>
<feature type="domain" description="PhoU" evidence="8">
    <location>
        <begin position="148"/>
        <end position="229"/>
    </location>
</feature>
<accession>Q6AAV0</accession>
<protein>
    <recommendedName>
        <fullName evidence="7">Phosphate-specific transport system accessory protein PhoU</fullName>
    </recommendedName>
</protein>
<proteinExistence type="inferred from homology"/>
<dbReference type="GO" id="GO:0006817">
    <property type="term" value="P:phosphate ion transport"/>
    <property type="evidence" value="ECO:0007669"/>
    <property type="project" value="UniProtKB-KW"/>
</dbReference>
<dbReference type="GO" id="GO:0045936">
    <property type="term" value="P:negative regulation of phosphate metabolic process"/>
    <property type="evidence" value="ECO:0007669"/>
    <property type="project" value="InterPro"/>
</dbReference>
<organism evidence="9 10">
    <name type="scientific">Cutibacterium acnes (strain DSM 16379 / KPA171202)</name>
    <name type="common">Propionibacterium acnes</name>
    <dbReference type="NCBI Taxonomy" id="267747"/>
    <lineage>
        <taxon>Bacteria</taxon>
        <taxon>Bacillati</taxon>
        <taxon>Actinomycetota</taxon>
        <taxon>Actinomycetes</taxon>
        <taxon>Propionibacteriales</taxon>
        <taxon>Propionibacteriaceae</taxon>
        <taxon>Cutibacterium</taxon>
    </lineage>
</organism>
<comment type="similarity">
    <text evidence="2 7">Belongs to the PhoU family.</text>
</comment>
<dbReference type="AlphaFoldDB" id="Q6AAV0"/>
<dbReference type="PIRSF" id="PIRSF003107">
    <property type="entry name" value="PhoU"/>
    <property type="match status" value="1"/>
</dbReference>
<dbReference type="Proteomes" id="UP000000603">
    <property type="component" value="Chromosome"/>
</dbReference>
<evidence type="ECO:0000256" key="7">
    <source>
        <dbReference type="PIRNR" id="PIRNR003107"/>
    </source>
</evidence>
<comment type="subunit">
    <text evidence="3 7">Homodimer.</text>
</comment>
<evidence type="ECO:0000256" key="1">
    <source>
        <dbReference type="ARBA" id="ARBA00004496"/>
    </source>
</evidence>
<evidence type="ECO:0000259" key="8">
    <source>
        <dbReference type="Pfam" id="PF01895"/>
    </source>
</evidence>
<evidence type="ECO:0000256" key="4">
    <source>
        <dbReference type="ARBA" id="ARBA00022448"/>
    </source>
</evidence>
<keyword evidence="5 7" id="KW-0963">Cytoplasm</keyword>
<evidence type="ECO:0000256" key="6">
    <source>
        <dbReference type="ARBA" id="ARBA00022592"/>
    </source>
</evidence>
<evidence type="ECO:0000256" key="2">
    <source>
        <dbReference type="ARBA" id="ARBA00008107"/>
    </source>
</evidence>
<dbReference type="NCBIfam" id="TIGR02135">
    <property type="entry name" value="phoU_full"/>
    <property type="match status" value="1"/>
</dbReference>
<comment type="function">
    <text evidence="7">Plays a role in the regulation of phosphate uptake.</text>
</comment>
<dbReference type="GO" id="GO:0030643">
    <property type="term" value="P:intracellular phosphate ion homeostasis"/>
    <property type="evidence" value="ECO:0007669"/>
    <property type="project" value="InterPro"/>
</dbReference>
<evidence type="ECO:0000313" key="9">
    <source>
        <dbReference type="EMBL" id="AAT82116.1"/>
    </source>
</evidence>
<comment type="subcellular location">
    <subcellularLocation>
        <location evidence="1 7">Cytoplasm</location>
    </subcellularLocation>
</comment>
<evidence type="ECO:0000313" key="10">
    <source>
        <dbReference type="Proteomes" id="UP000000603"/>
    </source>
</evidence>
<dbReference type="GO" id="GO:0005737">
    <property type="term" value="C:cytoplasm"/>
    <property type="evidence" value="ECO:0007669"/>
    <property type="project" value="UniProtKB-SubCell"/>
</dbReference>
<dbReference type="PANTHER" id="PTHR42930">
    <property type="entry name" value="PHOSPHATE-SPECIFIC TRANSPORT SYSTEM ACCESSORY PROTEIN PHOU"/>
    <property type="match status" value="1"/>
</dbReference>
<dbReference type="InterPro" id="IPR026022">
    <property type="entry name" value="PhoU_dom"/>
</dbReference>
<feature type="domain" description="PhoU" evidence="8">
    <location>
        <begin position="42"/>
        <end position="129"/>
    </location>
</feature>
<dbReference type="Pfam" id="PF01895">
    <property type="entry name" value="PhoU"/>
    <property type="match status" value="2"/>
</dbReference>
<dbReference type="Gene3D" id="1.20.58.220">
    <property type="entry name" value="Phosphate transport system protein phou homolog 2, domain 2"/>
    <property type="match status" value="1"/>
</dbReference>
<dbReference type="HOGENOM" id="CLU_078518_1_0_11"/>
<dbReference type="KEGG" id="pac:PPA0361"/>
<dbReference type="SUPFAM" id="SSF109755">
    <property type="entry name" value="PhoU-like"/>
    <property type="match status" value="1"/>
</dbReference>
<dbReference type="eggNOG" id="COG0704">
    <property type="taxonomic scope" value="Bacteria"/>
</dbReference>
<keyword evidence="4 7" id="KW-0813">Transport</keyword>
<dbReference type="EMBL" id="AE017283">
    <property type="protein sequence ID" value="AAT82116.1"/>
    <property type="molecule type" value="Genomic_DNA"/>
</dbReference>
<dbReference type="InterPro" id="IPR038078">
    <property type="entry name" value="PhoU-like_sf"/>
</dbReference>
<name>Q6AAV0_CUTAK</name>
<dbReference type="PANTHER" id="PTHR42930:SF3">
    <property type="entry name" value="PHOSPHATE-SPECIFIC TRANSPORT SYSTEM ACCESSORY PROTEIN PHOU"/>
    <property type="match status" value="1"/>
</dbReference>
<sequence>MALHGRNVLVDKVDRLGCTPLWKDTGMRESYHDELNATSGRILTMAELVRVAVKDATAALIGADLTTAERVISDDSKVDSLNEEIERRCFDLLARQAPVAGELRTIVAMLRMCYELARMGDLAAHVAKIARLRFPEVAVPPQVADQFVEMSKIADSMIGKAEKTLADRDAEAAESLASEDSKMDDLRRDQFRLLLGDDWTYGVESAVDTALLGRYYERIADHAVAVGSRVIYIVTGEGPAGEDWPSAY</sequence>
<evidence type="ECO:0000256" key="3">
    <source>
        <dbReference type="ARBA" id="ARBA00011738"/>
    </source>
</evidence>
<evidence type="ECO:0000256" key="5">
    <source>
        <dbReference type="ARBA" id="ARBA00022490"/>
    </source>
</evidence>
<gene>
    <name evidence="9" type="ordered locus">PPA0361</name>
</gene>
<dbReference type="InterPro" id="IPR028366">
    <property type="entry name" value="PhoU"/>
</dbReference>